<reference evidence="1" key="2">
    <citation type="submission" date="2014-07" db="EMBL/GenBank/DDBJ databases">
        <authorList>
            <person name="Hull J."/>
        </authorList>
    </citation>
    <scope>NUCLEOTIDE SEQUENCE</scope>
</reference>
<sequence>DIKVPNYFDSARGTVFLILEEVLGRVDYVTKEIYRWDTLDDILDIPIEEVTNDQIWDLVLCMNPIEEGLGEITQENFLHMLESARALSEFFPTMRSALDYRRKIRSEEIAEEEPSCATTNPLTASRSEFSEENNCTSTTIVDVIKNDTSWCKMQTPIVEGCSCTSLIKSDEELETYFKHFGPPIKRAEFSLWSPVMILLDLEK</sequence>
<gene>
    <name evidence="1" type="primary">Mutyh</name>
    <name evidence="1" type="ORF">CM83_99012</name>
</gene>
<proteinExistence type="predicted"/>
<protein>
    <submittedName>
        <fullName evidence="1">A/G-specific adenine DNA glycosylase</fullName>
    </submittedName>
</protein>
<evidence type="ECO:0000313" key="1">
    <source>
        <dbReference type="EMBL" id="JAG18664.1"/>
    </source>
</evidence>
<name>A0A0A9XFD5_LYGHE</name>
<organism evidence="1">
    <name type="scientific">Lygus hesperus</name>
    <name type="common">Western plant bug</name>
    <dbReference type="NCBI Taxonomy" id="30085"/>
    <lineage>
        <taxon>Eukaryota</taxon>
        <taxon>Metazoa</taxon>
        <taxon>Ecdysozoa</taxon>
        <taxon>Arthropoda</taxon>
        <taxon>Hexapoda</taxon>
        <taxon>Insecta</taxon>
        <taxon>Pterygota</taxon>
        <taxon>Neoptera</taxon>
        <taxon>Paraneoptera</taxon>
        <taxon>Hemiptera</taxon>
        <taxon>Heteroptera</taxon>
        <taxon>Panheteroptera</taxon>
        <taxon>Cimicomorpha</taxon>
        <taxon>Miridae</taxon>
        <taxon>Mirini</taxon>
        <taxon>Lygus</taxon>
    </lineage>
</organism>
<dbReference type="AlphaFoldDB" id="A0A0A9XFD5"/>
<dbReference type="EMBL" id="GBHO01024940">
    <property type="protein sequence ID" value="JAG18664.1"/>
    <property type="molecule type" value="Transcribed_RNA"/>
</dbReference>
<reference evidence="1" key="1">
    <citation type="journal article" date="2014" name="PLoS ONE">
        <title>Transcriptome-Based Identification of ABC Transporters in the Western Tarnished Plant Bug Lygus hesperus.</title>
        <authorList>
            <person name="Hull J.J."/>
            <person name="Chaney K."/>
            <person name="Geib S.M."/>
            <person name="Fabrick J.A."/>
            <person name="Brent C.S."/>
            <person name="Walsh D."/>
            <person name="Lavine L.C."/>
        </authorList>
    </citation>
    <scope>NUCLEOTIDE SEQUENCE</scope>
</reference>
<accession>A0A0A9XFD5</accession>
<feature type="non-terminal residue" evidence="1">
    <location>
        <position position="1"/>
    </location>
</feature>